<dbReference type="PANTHER" id="PTHR30118:SF7">
    <property type="entry name" value="TRANSCRIPTIONAL REGULATOR LYSR FAMILY"/>
    <property type="match status" value="1"/>
</dbReference>
<dbReference type="InterPro" id="IPR037402">
    <property type="entry name" value="YidZ_PBP2"/>
</dbReference>
<dbReference type="Pfam" id="PF00126">
    <property type="entry name" value="HTH_1"/>
    <property type="match status" value="1"/>
</dbReference>
<dbReference type="PANTHER" id="PTHR30118">
    <property type="entry name" value="HTH-TYPE TRANSCRIPTIONAL REGULATOR LEUO-RELATED"/>
    <property type="match status" value="1"/>
</dbReference>
<dbReference type="EMBL" id="BSOU01000002">
    <property type="protein sequence ID" value="GLR74014.1"/>
    <property type="molecule type" value="Genomic_DNA"/>
</dbReference>
<organism evidence="7 8">
    <name type="scientific">Aliivibrio sifiae</name>
    <dbReference type="NCBI Taxonomy" id="566293"/>
    <lineage>
        <taxon>Bacteria</taxon>
        <taxon>Pseudomonadati</taxon>
        <taxon>Pseudomonadota</taxon>
        <taxon>Gammaproteobacteria</taxon>
        <taxon>Vibrionales</taxon>
        <taxon>Vibrionaceae</taxon>
        <taxon>Aliivibrio</taxon>
    </lineage>
</organism>
<dbReference type="InterPro" id="IPR036390">
    <property type="entry name" value="WH_DNA-bd_sf"/>
</dbReference>
<protein>
    <submittedName>
        <fullName evidence="7">LysR family transcriptional regulator</fullName>
    </submittedName>
</protein>
<dbReference type="AlphaFoldDB" id="A0A2S7X6F1"/>
<reference evidence="6" key="4">
    <citation type="submission" date="2023-01" db="EMBL/GenBank/DDBJ databases">
        <title>Draft genome sequence of Aliivibrio sifiae strain NBRC 105001.</title>
        <authorList>
            <person name="Sun Q."/>
            <person name="Mori K."/>
        </authorList>
    </citation>
    <scope>NUCLEOTIDE SEQUENCE</scope>
    <source>
        <strain evidence="6">NBRC 105001</strain>
    </source>
</reference>
<dbReference type="InterPro" id="IPR000847">
    <property type="entry name" value="LysR_HTH_N"/>
</dbReference>
<dbReference type="Gene3D" id="1.10.10.10">
    <property type="entry name" value="Winged helix-like DNA-binding domain superfamily/Winged helix DNA-binding domain"/>
    <property type="match status" value="1"/>
</dbReference>
<feature type="domain" description="HTH lysR-type" evidence="5">
    <location>
        <begin position="4"/>
        <end position="61"/>
    </location>
</feature>
<evidence type="ECO:0000256" key="1">
    <source>
        <dbReference type="ARBA" id="ARBA00009437"/>
    </source>
</evidence>
<dbReference type="RefSeq" id="WP_105063646.1">
    <property type="nucleotide sequence ID" value="NZ_BSOU01000002.1"/>
</dbReference>
<evidence type="ECO:0000313" key="7">
    <source>
        <dbReference type="EMBL" id="PQJ86867.1"/>
    </source>
</evidence>
<evidence type="ECO:0000313" key="8">
    <source>
        <dbReference type="Proteomes" id="UP000239273"/>
    </source>
</evidence>
<dbReference type="OrthoDB" id="8893795at2"/>
<dbReference type="SUPFAM" id="SSF53850">
    <property type="entry name" value="Periplasmic binding protein-like II"/>
    <property type="match status" value="1"/>
</dbReference>
<evidence type="ECO:0000256" key="2">
    <source>
        <dbReference type="ARBA" id="ARBA00023015"/>
    </source>
</evidence>
<dbReference type="CDD" id="cd08417">
    <property type="entry name" value="PBP2_Nitroaromatics_like"/>
    <property type="match status" value="1"/>
</dbReference>
<name>A0A2S7X6F1_9GAMM</name>
<sequence>MQQFDYNLLNTLEVLLEEQSVTSAALRLHLSQSAVSKQLAKLREVFGDPLFERTSYGLRATPRAKQLAPELRQVLQHLELFTRPQHFEPSESQRTFDIHMVEPAYSLTYPHFMPEILKQAPQVNVHAKTWRRDSLDQLLRCEIDMAISCWEWDSRSKWHMENIPNELNYVELVKDHAVCLVREEHPLFQEKWGLDTFLKYRHLQVVFGGIEQWLLDDILNLEHLKRDIAVNLTDFHSAMELCEHSDLILCAPAKYVGNMLKGSPLKILSAPVEMEAGCYVLMWHKHFDFDHSHRWFRELIIDRVKAEY</sequence>
<gene>
    <name evidence="7" type="ORF">BTO23_12080</name>
    <name evidence="6" type="ORF">GCM10007855_08880</name>
</gene>
<comment type="similarity">
    <text evidence="1">Belongs to the LysR transcriptional regulatory family.</text>
</comment>
<dbReference type="Gene3D" id="3.40.190.10">
    <property type="entry name" value="Periplasmic binding protein-like II"/>
    <property type="match status" value="2"/>
</dbReference>
<evidence type="ECO:0000313" key="6">
    <source>
        <dbReference type="EMBL" id="GLR74014.1"/>
    </source>
</evidence>
<dbReference type="GO" id="GO:0003700">
    <property type="term" value="F:DNA-binding transcription factor activity"/>
    <property type="evidence" value="ECO:0007669"/>
    <property type="project" value="InterPro"/>
</dbReference>
<dbReference type="Proteomes" id="UP001156660">
    <property type="component" value="Unassembled WGS sequence"/>
</dbReference>
<keyword evidence="4" id="KW-0804">Transcription</keyword>
<proteinExistence type="inferred from homology"/>
<accession>A0A2S7X6F1</accession>
<dbReference type="SUPFAM" id="SSF46785">
    <property type="entry name" value="Winged helix' DNA-binding domain"/>
    <property type="match status" value="1"/>
</dbReference>
<dbReference type="InterPro" id="IPR050389">
    <property type="entry name" value="LysR-type_TF"/>
</dbReference>
<dbReference type="PRINTS" id="PR00039">
    <property type="entry name" value="HTHLYSR"/>
</dbReference>
<keyword evidence="9" id="KW-1185">Reference proteome</keyword>
<comment type="caution">
    <text evidence="7">The sequence shown here is derived from an EMBL/GenBank/DDBJ whole genome shotgun (WGS) entry which is preliminary data.</text>
</comment>
<evidence type="ECO:0000256" key="4">
    <source>
        <dbReference type="ARBA" id="ARBA00023163"/>
    </source>
</evidence>
<reference evidence="6" key="1">
    <citation type="journal article" date="2014" name="Int. J. Syst. Evol. Microbiol.">
        <title>Complete genome of a new Firmicutes species belonging to the dominant human colonic microbiota ('Ruminococcus bicirculans') reveals two chromosomes and a selective capacity to utilize plant glucans.</title>
        <authorList>
            <consortium name="NISC Comparative Sequencing Program"/>
            <person name="Wegmann U."/>
            <person name="Louis P."/>
            <person name="Goesmann A."/>
            <person name="Henrissat B."/>
            <person name="Duncan S.H."/>
            <person name="Flint H.J."/>
        </authorList>
    </citation>
    <scope>NUCLEOTIDE SEQUENCE</scope>
    <source>
        <strain evidence="6">NBRC 105001</strain>
    </source>
</reference>
<dbReference type="InterPro" id="IPR005119">
    <property type="entry name" value="LysR_subst-bd"/>
</dbReference>
<dbReference type="Pfam" id="PF03466">
    <property type="entry name" value="LysR_substrate"/>
    <property type="match status" value="1"/>
</dbReference>
<reference evidence="7 8" key="2">
    <citation type="submission" date="2016-12" db="EMBL/GenBank/DDBJ databases">
        <title>Diversity of luminous bacteria.</title>
        <authorList>
            <person name="Yoshizawa S."/>
            <person name="Kogure K."/>
        </authorList>
    </citation>
    <scope>NUCLEOTIDE SEQUENCE [LARGE SCALE GENOMIC DNA]</scope>
    <source>
        <strain evidence="7 8">NBRC 105001</strain>
    </source>
</reference>
<reference evidence="9" key="3">
    <citation type="journal article" date="2019" name="Int. J. Syst. Evol. Microbiol.">
        <title>The Global Catalogue of Microorganisms (GCM) 10K type strain sequencing project: providing services to taxonomists for standard genome sequencing and annotation.</title>
        <authorList>
            <consortium name="The Broad Institute Genomics Platform"/>
            <consortium name="The Broad Institute Genome Sequencing Center for Infectious Disease"/>
            <person name="Wu L."/>
            <person name="Ma J."/>
        </authorList>
    </citation>
    <scope>NUCLEOTIDE SEQUENCE [LARGE SCALE GENOMIC DNA]</scope>
    <source>
        <strain evidence="9">NBRC 105001</strain>
    </source>
</reference>
<keyword evidence="2" id="KW-0805">Transcription regulation</keyword>
<evidence type="ECO:0000256" key="3">
    <source>
        <dbReference type="ARBA" id="ARBA00023125"/>
    </source>
</evidence>
<dbReference type="InterPro" id="IPR036388">
    <property type="entry name" value="WH-like_DNA-bd_sf"/>
</dbReference>
<dbReference type="GO" id="GO:0003677">
    <property type="term" value="F:DNA binding"/>
    <property type="evidence" value="ECO:0007669"/>
    <property type="project" value="UniProtKB-KW"/>
</dbReference>
<evidence type="ECO:0000313" key="9">
    <source>
        <dbReference type="Proteomes" id="UP001156660"/>
    </source>
</evidence>
<dbReference type="EMBL" id="MSCP01000002">
    <property type="protein sequence ID" value="PQJ86867.1"/>
    <property type="molecule type" value="Genomic_DNA"/>
</dbReference>
<dbReference type="Proteomes" id="UP000239273">
    <property type="component" value="Unassembled WGS sequence"/>
</dbReference>
<evidence type="ECO:0000259" key="5">
    <source>
        <dbReference type="PROSITE" id="PS50931"/>
    </source>
</evidence>
<dbReference type="PROSITE" id="PS50931">
    <property type="entry name" value="HTH_LYSR"/>
    <property type="match status" value="1"/>
</dbReference>
<keyword evidence="3" id="KW-0238">DNA-binding</keyword>